<dbReference type="AlphaFoldDB" id="A0A097QXX2"/>
<name>A0A097QXX2_HAFAL</name>
<dbReference type="Gene3D" id="3.10.20.30">
    <property type="match status" value="1"/>
</dbReference>
<dbReference type="InterPro" id="IPR010035">
    <property type="entry name" value="Thi_S"/>
</dbReference>
<dbReference type="eggNOG" id="COG2104">
    <property type="taxonomic scope" value="Bacteria"/>
</dbReference>
<dbReference type="OrthoDB" id="6388078at2"/>
<evidence type="ECO:0000313" key="1">
    <source>
        <dbReference type="EMBL" id="AIU71325.1"/>
    </source>
</evidence>
<protein>
    <submittedName>
        <fullName evidence="1">Thiamine biosynthesis protein ThiS</fullName>
    </submittedName>
</protein>
<proteinExistence type="predicted"/>
<dbReference type="CDD" id="cd00565">
    <property type="entry name" value="Ubl_ThiS"/>
    <property type="match status" value="1"/>
</dbReference>
<dbReference type="Pfam" id="PF02597">
    <property type="entry name" value="ThiS"/>
    <property type="match status" value="1"/>
</dbReference>
<reference evidence="1 2" key="1">
    <citation type="journal article" date="2014" name="Gut Pathog.">
        <title>Gene clusters of Hafnia alvei strain FB1 important in survival and pathogenesis: a draft genome perspective.</title>
        <authorList>
            <person name="Tan J.Y."/>
            <person name="Yin W.F."/>
            <person name="Chan K.G."/>
        </authorList>
    </citation>
    <scope>NUCLEOTIDE SEQUENCE [LARGE SCALE GENOMIC DNA]</scope>
    <source>
        <strain evidence="1 2">FB1</strain>
    </source>
</reference>
<organism evidence="1 2">
    <name type="scientific">Hafnia alvei FB1</name>
    <dbReference type="NCBI Taxonomy" id="1453496"/>
    <lineage>
        <taxon>Bacteria</taxon>
        <taxon>Pseudomonadati</taxon>
        <taxon>Pseudomonadota</taxon>
        <taxon>Gammaproteobacteria</taxon>
        <taxon>Enterobacterales</taxon>
        <taxon>Hafniaceae</taxon>
        <taxon>Hafnia</taxon>
    </lineage>
</organism>
<keyword evidence="2" id="KW-1185">Reference proteome</keyword>
<accession>A0A097QXX2</accession>
<dbReference type="EMBL" id="CP009706">
    <property type="protein sequence ID" value="AIU71325.1"/>
    <property type="molecule type" value="Genomic_DNA"/>
</dbReference>
<dbReference type="HOGENOM" id="CLU_174611_2_1_6"/>
<dbReference type="PANTHER" id="PTHR34472">
    <property type="entry name" value="SULFUR CARRIER PROTEIN THIS"/>
    <property type="match status" value="1"/>
</dbReference>
<dbReference type="InterPro" id="IPR012675">
    <property type="entry name" value="Beta-grasp_dom_sf"/>
</dbReference>
<dbReference type="KEGG" id="hav:AT03_02265"/>
<dbReference type="PANTHER" id="PTHR34472:SF1">
    <property type="entry name" value="SULFUR CARRIER PROTEIN THIS"/>
    <property type="match status" value="1"/>
</dbReference>
<dbReference type="NCBIfam" id="TIGR01683">
    <property type="entry name" value="thiS"/>
    <property type="match status" value="1"/>
</dbReference>
<dbReference type="RefSeq" id="WP_025802795.1">
    <property type="nucleotide sequence ID" value="NZ_CP009706.1"/>
</dbReference>
<dbReference type="InterPro" id="IPR016155">
    <property type="entry name" value="Mopterin_synth/thiamin_S_b"/>
</dbReference>
<dbReference type="PATRIC" id="fig|1453496.5.peg.446"/>
<evidence type="ECO:0000313" key="2">
    <source>
        <dbReference type="Proteomes" id="UP000029986"/>
    </source>
</evidence>
<dbReference type="InterPro" id="IPR003749">
    <property type="entry name" value="ThiS/MoaD-like"/>
</dbReference>
<sequence>MKITVNDEKITLDTPTSVENLLTQLGRHQQGTALALNQTILPREHWATQQLAEGDDVVVFQAIAGG</sequence>
<dbReference type="SUPFAM" id="SSF54285">
    <property type="entry name" value="MoaD/ThiS"/>
    <property type="match status" value="1"/>
</dbReference>
<gene>
    <name evidence="1" type="ORF">AT03_02265</name>
</gene>
<dbReference type="Proteomes" id="UP000029986">
    <property type="component" value="Chromosome"/>
</dbReference>